<dbReference type="EMBL" id="CP131061">
    <property type="protein sequence ID" value="WNY27002.1"/>
    <property type="molecule type" value="Genomic_DNA"/>
</dbReference>
<sequence>MPNKFYFCFDPADFSRVAPLQSKLLDSNEYDMTTAPLSEADILVVWIGKHTFEEETCLLEIRKGFEEKKAHLAVYLDNAADVVADGKTRLGKNPYDLFYLEYKNKEISLKEGAIVIPGKLKSRFSSTEIKAKASDFVGLYDYVKDNGGKNMAGWMQTEIQKKKDFFAECKNITPKDWDNVIRLTAKGSRKISGMFLYYYWANKEEINPKKEKQENGI</sequence>
<proteinExistence type="predicted"/>
<keyword evidence="2" id="KW-1185">Reference proteome</keyword>
<protein>
    <submittedName>
        <fullName evidence="1">Uncharacterized protein</fullName>
    </submittedName>
</protein>
<dbReference type="GeneID" id="89228203"/>
<reference evidence="1 2" key="1">
    <citation type="submission" date="2023-07" db="EMBL/GenBank/DDBJ databases">
        <title>Closed genome sequence of Methanosarcinaceae archaeon Am2.</title>
        <authorList>
            <person name="Poehlein A."/>
            <person name="Protasov E."/>
            <person name="Platt K."/>
            <person name="Reeh H."/>
            <person name="Daniel R."/>
            <person name="Brune A."/>
        </authorList>
    </citation>
    <scope>NUCLEOTIDE SEQUENCE [LARGE SCALE GENOMIC DNA]</scope>
    <source>
        <strain evidence="1 2">Am2</strain>
    </source>
</reference>
<evidence type="ECO:0000313" key="1">
    <source>
        <dbReference type="EMBL" id="WNY27002.1"/>
    </source>
</evidence>
<accession>A0AA96VIB0</accession>
<dbReference type="Proteomes" id="UP001304970">
    <property type="component" value="Chromosome"/>
</dbReference>
<organism evidence="1 2">
    <name type="scientific">Methanolapillus ohkumae</name>
    <dbReference type="NCBI Taxonomy" id="3028298"/>
    <lineage>
        <taxon>Archaea</taxon>
        <taxon>Methanobacteriati</taxon>
        <taxon>Methanobacteriota</taxon>
        <taxon>Stenosarchaea group</taxon>
        <taxon>Methanomicrobia</taxon>
        <taxon>Methanosarcinales</taxon>
        <taxon>Methanosarcinaceae</taxon>
        <taxon>Methanolapillus</taxon>
    </lineage>
</organism>
<name>A0AA96VIB0_9EURY</name>
<dbReference type="RefSeq" id="WP_338098470.1">
    <property type="nucleotide sequence ID" value="NZ_CP131061.1"/>
</dbReference>
<gene>
    <name evidence="1" type="ORF">MsAm2_07850</name>
</gene>
<dbReference type="AlphaFoldDB" id="A0AA96VIB0"/>
<evidence type="ECO:0000313" key="2">
    <source>
        <dbReference type="Proteomes" id="UP001304970"/>
    </source>
</evidence>